<name>A0ABT8TVC8_9ACTN</name>
<dbReference type="InterPro" id="IPR042099">
    <property type="entry name" value="ANL_N_sf"/>
</dbReference>
<feature type="domain" description="AMP-dependent synthetase/ligase" evidence="1">
    <location>
        <begin position="9"/>
        <end position="371"/>
    </location>
</feature>
<evidence type="ECO:0000259" key="2">
    <source>
        <dbReference type="Pfam" id="PF13193"/>
    </source>
</evidence>
<protein>
    <submittedName>
        <fullName evidence="3">Long-chain fatty acid--CoA ligase</fullName>
    </submittedName>
</protein>
<dbReference type="Gene3D" id="3.40.50.12780">
    <property type="entry name" value="N-terminal domain of ligase-like"/>
    <property type="match status" value="1"/>
</dbReference>
<dbReference type="Pfam" id="PF00501">
    <property type="entry name" value="AMP-binding"/>
    <property type="match status" value="1"/>
</dbReference>
<dbReference type="InterPro" id="IPR050237">
    <property type="entry name" value="ATP-dep_AMP-bd_enzyme"/>
</dbReference>
<keyword evidence="4" id="KW-1185">Reference proteome</keyword>
<accession>A0ABT8TVC8</accession>
<dbReference type="CDD" id="cd17631">
    <property type="entry name" value="FACL_FadD13-like"/>
    <property type="match status" value="1"/>
</dbReference>
<dbReference type="Pfam" id="PF13193">
    <property type="entry name" value="AMP-binding_C"/>
    <property type="match status" value="1"/>
</dbReference>
<reference evidence="3" key="1">
    <citation type="submission" date="2023-06" db="EMBL/GenBank/DDBJ databases">
        <title>Genome sequence of Nocardioides sp. SOB44.</title>
        <authorList>
            <person name="Zhang G."/>
        </authorList>
    </citation>
    <scope>NUCLEOTIDE SEQUENCE</scope>
    <source>
        <strain evidence="3">SOB44</strain>
    </source>
</reference>
<evidence type="ECO:0000313" key="4">
    <source>
        <dbReference type="Proteomes" id="UP001168363"/>
    </source>
</evidence>
<dbReference type="PANTHER" id="PTHR43767">
    <property type="entry name" value="LONG-CHAIN-FATTY-ACID--COA LIGASE"/>
    <property type="match status" value="1"/>
</dbReference>
<sequence length="508" mass="53818">MPSLAQVLARTASRVPQRIAVEFGSGSMTYAELDASVNQLARELTDRGLAKGDRLLLLSGNSGAFVVALYAGLRLGAIVVPVNPRSAPPEIDHFVTDSGASLLLFGPEVVENIQGLAGGGGRAGSIPALALGRATGFDDVLAAAAVQSAEPIDVEVAEDDDALIIYTSGTTGRPKGALFDQHRILWVGINTAIGLGLHEGERMLHVAPLYHSAALNMLLIGGMMYGATHVILPRFDPETVLEMLERERITQFFGVPTMYTFLLRTPSIATRDLSSLRVCLYGAAPMPATTAEALVAALPGASIIQACGQTEGGPGGILLQHDEVLARPSASGRSAIANTEVHIVDLDGNDVAPGGVGEMIMRGETMMKGYWGNPEATAETVRDGWVHTGDIASIDEDGYITLVDRLKDMIITGGRNVYSVEVESALAGHPAVGDIAIVSRPNEEYGESVVAVVTPRDGATLTFEQLREYGQQCLSSYKLPRELIIIDEIPRNASGKLLKHQIRAKLNA</sequence>
<evidence type="ECO:0000313" key="3">
    <source>
        <dbReference type="EMBL" id="MDO3397912.1"/>
    </source>
</evidence>
<dbReference type="InterPro" id="IPR045851">
    <property type="entry name" value="AMP-bd_C_sf"/>
</dbReference>
<feature type="domain" description="AMP-binding enzyme C-terminal" evidence="2">
    <location>
        <begin position="421"/>
        <end position="496"/>
    </location>
</feature>
<dbReference type="RefSeq" id="WP_056675107.1">
    <property type="nucleotide sequence ID" value="NZ_JAULSC010000031.1"/>
</dbReference>
<dbReference type="Proteomes" id="UP001168363">
    <property type="component" value="Unassembled WGS sequence"/>
</dbReference>
<dbReference type="InterPro" id="IPR000873">
    <property type="entry name" value="AMP-dep_synth/lig_dom"/>
</dbReference>
<dbReference type="SUPFAM" id="SSF56801">
    <property type="entry name" value="Acetyl-CoA synthetase-like"/>
    <property type="match status" value="1"/>
</dbReference>
<dbReference type="PANTHER" id="PTHR43767:SF1">
    <property type="entry name" value="NONRIBOSOMAL PEPTIDE SYNTHASE PES1 (EUROFUNG)-RELATED"/>
    <property type="match status" value="1"/>
</dbReference>
<dbReference type="Gene3D" id="3.30.300.30">
    <property type="match status" value="1"/>
</dbReference>
<dbReference type="EMBL" id="JAULSC010000031">
    <property type="protein sequence ID" value="MDO3397912.1"/>
    <property type="molecule type" value="Genomic_DNA"/>
</dbReference>
<organism evidence="3 4">
    <name type="scientific">Nocardioides cremeus</name>
    <dbReference type="NCBI Taxonomy" id="3058044"/>
    <lineage>
        <taxon>Bacteria</taxon>
        <taxon>Bacillati</taxon>
        <taxon>Actinomycetota</taxon>
        <taxon>Actinomycetes</taxon>
        <taxon>Propionibacteriales</taxon>
        <taxon>Nocardioidaceae</taxon>
        <taxon>Nocardioides</taxon>
    </lineage>
</organism>
<proteinExistence type="predicted"/>
<dbReference type="InterPro" id="IPR025110">
    <property type="entry name" value="AMP-bd_C"/>
</dbReference>
<comment type="caution">
    <text evidence="3">The sequence shown here is derived from an EMBL/GenBank/DDBJ whole genome shotgun (WGS) entry which is preliminary data.</text>
</comment>
<evidence type="ECO:0000259" key="1">
    <source>
        <dbReference type="Pfam" id="PF00501"/>
    </source>
</evidence>
<gene>
    <name evidence="3" type="ORF">QWJ41_19460</name>
</gene>
<dbReference type="InterPro" id="IPR020845">
    <property type="entry name" value="AMP-binding_CS"/>
</dbReference>
<dbReference type="PROSITE" id="PS00455">
    <property type="entry name" value="AMP_BINDING"/>
    <property type="match status" value="1"/>
</dbReference>
<dbReference type="GO" id="GO:0016874">
    <property type="term" value="F:ligase activity"/>
    <property type="evidence" value="ECO:0007669"/>
    <property type="project" value="UniProtKB-KW"/>
</dbReference>
<keyword evidence="3" id="KW-0436">Ligase</keyword>